<dbReference type="PANTHER" id="PTHR33048">
    <property type="entry name" value="PTH11-LIKE INTEGRAL MEMBRANE PROTEIN (AFU_ORTHOLOGUE AFUA_5G11245)"/>
    <property type="match status" value="1"/>
</dbReference>
<comment type="subcellular location">
    <subcellularLocation>
        <location evidence="1">Membrane</location>
        <topology evidence="1">Multi-pass membrane protein</topology>
    </subcellularLocation>
</comment>
<proteinExistence type="inferred from homology"/>
<evidence type="ECO:0000313" key="10">
    <source>
        <dbReference type="Proteomes" id="UP000809789"/>
    </source>
</evidence>
<keyword evidence="10" id="KW-1185">Reference proteome</keyword>
<dbReference type="AlphaFoldDB" id="A0A8K0LFK0"/>
<evidence type="ECO:0000256" key="7">
    <source>
        <dbReference type="SAM" id="Phobius"/>
    </source>
</evidence>
<evidence type="ECO:0000256" key="2">
    <source>
        <dbReference type="ARBA" id="ARBA00022692"/>
    </source>
</evidence>
<dbReference type="OrthoDB" id="3897607at2759"/>
<evidence type="ECO:0000256" key="6">
    <source>
        <dbReference type="SAM" id="MobiDB-lite"/>
    </source>
</evidence>
<dbReference type="EMBL" id="JAESVG020000001">
    <property type="protein sequence ID" value="KAG8631268.1"/>
    <property type="molecule type" value="Genomic_DNA"/>
</dbReference>
<name>A0A8K0LFK0_9PEZI</name>
<protein>
    <recommendedName>
        <fullName evidence="8">Rhodopsin domain-containing protein</fullName>
    </recommendedName>
</protein>
<evidence type="ECO:0000259" key="8">
    <source>
        <dbReference type="Pfam" id="PF20684"/>
    </source>
</evidence>
<feature type="transmembrane region" description="Helical" evidence="7">
    <location>
        <begin position="54"/>
        <end position="74"/>
    </location>
</feature>
<dbReference type="Pfam" id="PF20684">
    <property type="entry name" value="Fung_rhodopsin"/>
    <property type="match status" value="1"/>
</dbReference>
<evidence type="ECO:0000256" key="5">
    <source>
        <dbReference type="ARBA" id="ARBA00038359"/>
    </source>
</evidence>
<keyword evidence="2 7" id="KW-0812">Transmembrane</keyword>
<keyword evidence="3 7" id="KW-1133">Transmembrane helix</keyword>
<feature type="transmembrane region" description="Helical" evidence="7">
    <location>
        <begin position="20"/>
        <end position="42"/>
    </location>
</feature>
<dbReference type="PANTHER" id="PTHR33048:SF96">
    <property type="entry name" value="INTEGRAL MEMBRANE PROTEIN"/>
    <property type="match status" value="1"/>
</dbReference>
<evidence type="ECO:0000256" key="4">
    <source>
        <dbReference type="ARBA" id="ARBA00023136"/>
    </source>
</evidence>
<keyword evidence="4 7" id="KW-0472">Membrane</keyword>
<sequence length="341" mass="36918">MSSETFNPEQIADINGITHTSAILTIVFLVLCTLAAGVRGYVKLGIVRLFRIDDALLLVAYILYAALGGAMLALCEAYRDHAQKEAGAPERVTMTSFGIMLFNIFRAHHKVSSIITAVLCVLPAVLGVVYIGMSWTCGVEHDVTVLEIEQCRYTDAAAAVSVTWSSSNALTDVGFAVLSIYTVWLALLPLKVRIVTGILLSFGSVAAALSIRRVVAEVDFLTVAIDESRLSICLYSILEAGISITAVCMATMKPLLQRLISFWRGSMSDASEDAPQRYTIGSSERRTKSKTGQEERGYGSQSGRIMSESKRGGEPWLMLSTTTTATMTEFPSLADHGKLLV</sequence>
<feature type="transmembrane region" description="Helical" evidence="7">
    <location>
        <begin position="235"/>
        <end position="256"/>
    </location>
</feature>
<comment type="caution">
    <text evidence="9">The sequence shown here is derived from an EMBL/GenBank/DDBJ whole genome shotgun (WGS) entry which is preliminary data.</text>
</comment>
<feature type="transmembrane region" description="Helical" evidence="7">
    <location>
        <begin position="169"/>
        <end position="187"/>
    </location>
</feature>
<dbReference type="InterPro" id="IPR052337">
    <property type="entry name" value="SAT4-like"/>
</dbReference>
<feature type="transmembrane region" description="Helical" evidence="7">
    <location>
        <begin position="112"/>
        <end position="133"/>
    </location>
</feature>
<dbReference type="InterPro" id="IPR049326">
    <property type="entry name" value="Rhodopsin_dom_fungi"/>
</dbReference>
<feature type="transmembrane region" description="Helical" evidence="7">
    <location>
        <begin position="194"/>
        <end position="215"/>
    </location>
</feature>
<feature type="compositionally biased region" description="Basic and acidic residues" evidence="6">
    <location>
        <begin position="283"/>
        <end position="297"/>
    </location>
</feature>
<organism evidence="9 10">
    <name type="scientific">Elsinoe batatas</name>
    <dbReference type="NCBI Taxonomy" id="2601811"/>
    <lineage>
        <taxon>Eukaryota</taxon>
        <taxon>Fungi</taxon>
        <taxon>Dikarya</taxon>
        <taxon>Ascomycota</taxon>
        <taxon>Pezizomycotina</taxon>
        <taxon>Dothideomycetes</taxon>
        <taxon>Dothideomycetidae</taxon>
        <taxon>Myriangiales</taxon>
        <taxon>Elsinoaceae</taxon>
        <taxon>Elsinoe</taxon>
    </lineage>
</organism>
<dbReference type="GO" id="GO:0016020">
    <property type="term" value="C:membrane"/>
    <property type="evidence" value="ECO:0007669"/>
    <property type="project" value="UniProtKB-SubCell"/>
</dbReference>
<evidence type="ECO:0000256" key="3">
    <source>
        <dbReference type="ARBA" id="ARBA00022989"/>
    </source>
</evidence>
<evidence type="ECO:0000256" key="1">
    <source>
        <dbReference type="ARBA" id="ARBA00004141"/>
    </source>
</evidence>
<reference evidence="9" key="1">
    <citation type="submission" date="2021-07" db="EMBL/GenBank/DDBJ databases">
        <title>Elsinoe batatas strain:CRI-CJ2 Genome sequencing and assembly.</title>
        <authorList>
            <person name="Huang L."/>
        </authorList>
    </citation>
    <scope>NUCLEOTIDE SEQUENCE</scope>
    <source>
        <strain evidence="9">CRI-CJ2</strain>
    </source>
</reference>
<feature type="region of interest" description="Disordered" evidence="6">
    <location>
        <begin position="269"/>
        <end position="310"/>
    </location>
</feature>
<gene>
    <name evidence="9" type="ORF">KVT40_000408</name>
</gene>
<evidence type="ECO:0000313" key="9">
    <source>
        <dbReference type="EMBL" id="KAG8631268.1"/>
    </source>
</evidence>
<dbReference type="Proteomes" id="UP000809789">
    <property type="component" value="Unassembled WGS sequence"/>
</dbReference>
<comment type="similarity">
    <text evidence="5">Belongs to the SAT4 family.</text>
</comment>
<feature type="domain" description="Rhodopsin" evidence="8">
    <location>
        <begin position="93"/>
        <end position="258"/>
    </location>
</feature>
<accession>A0A8K0LFK0</accession>